<comment type="caution">
    <text evidence="1">The sequence shown here is derived from an EMBL/GenBank/DDBJ whole genome shotgun (WGS) entry which is preliminary data.</text>
</comment>
<gene>
    <name evidence="1" type="ORF">ND810_11910</name>
</gene>
<sequence length="547" mass="62935">MFSGLLETAFLNFAIQYRFVFMKTKRLTWILVMLLLFSLRDTIPQPINHVSPGKEDELGLESQEKTVQVLGETKTIRVLYKPKGKKNHFAALVLETSAAYIPKLAEYLHAAPKANVLTIKDITDNSIARNEGSIAYVPFAFPDPELPIPAPLLYHEIGHWWFGQEPRWVAEGVSSFLPVAMEKSGYHSIGILETHKVNSWWGFRQPLPKIDFPLKDNSYPDLIVAKDFPIYYEKSFKIQYLIYLELGGEKYRKFLISLMNPNHDSWHDYFIAPSKILSEEKTKGVISLLKLQKEINWDQLLAGWVQKKGYSSQTKTLLLDSDSDCIVDYEEIANKTDPYLWDSDMDGLGDFAENTLGTNPNEKNDSIDFQSRIQQYGIILDGMDDDWTFLNVVTFIQPKLPSQKIPIVEFRYFIKDNLLYGMIRSDKPYTEYISKEKDLYFFLADNSKNKERVGFGFKMNQNDVYGWEYERTIGKKRYVWGKVGQVFEFQIDVSDHPDPELVLLPLINGPSGPSLGYWEYEKPIVIPLQKVGSANGIEKRSGFSGKI</sequence>
<organism evidence="1 2">
    <name type="scientific">Leptospira levettii</name>
    <dbReference type="NCBI Taxonomy" id="2023178"/>
    <lineage>
        <taxon>Bacteria</taxon>
        <taxon>Pseudomonadati</taxon>
        <taxon>Spirochaetota</taxon>
        <taxon>Spirochaetia</taxon>
        <taxon>Leptospirales</taxon>
        <taxon>Leptospiraceae</taxon>
        <taxon>Leptospira</taxon>
    </lineage>
</organism>
<evidence type="ECO:0008006" key="3">
    <source>
        <dbReference type="Google" id="ProtNLM"/>
    </source>
</evidence>
<evidence type="ECO:0000313" key="2">
    <source>
        <dbReference type="Proteomes" id="UP001209694"/>
    </source>
</evidence>
<dbReference type="EMBL" id="JAMQQD010000004">
    <property type="protein sequence ID" value="MCW7515863.1"/>
    <property type="molecule type" value="Genomic_DNA"/>
</dbReference>
<reference evidence="1" key="1">
    <citation type="submission" date="2022-06" db="EMBL/GenBank/DDBJ databases">
        <title>Leptospira isolates from biofilms formed at urban environments.</title>
        <authorList>
            <person name="Ribeiro P.S."/>
            <person name="Sousa T."/>
            <person name="Carvalho N."/>
            <person name="Aburjaile F."/>
            <person name="Neves F."/>
            <person name="Oliveira D."/>
            <person name="Blanco L."/>
            <person name="Lima J."/>
            <person name="Costa F."/>
            <person name="Brenig B."/>
            <person name="Soares S."/>
            <person name="Ramos R."/>
            <person name="Goes-Neto A."/>
            <person name="Matiuzzi M."/>
            <person name="Azevedo V."/>
            <person name="Ristow P."/>
        </authorList>
    </citation>
    <scope>NUCLEOTIDE SEQUENCE</scope>
    <source>
        <strain evidence="1">VSF7</strain>
    </source>
</reference>
<dbReference type="Proteomes" id="UP001209694">
    <property type="component" value="Unassembled WGS sequence"/>
</dbReference>
<accession>A0AAW5VC50</accession>
<dbReference type="AlphaFoldDB" id="A0AAW5VC50"/>
<evidence type="ECO:0000313" key="1">
    <source>
        <dbReference type="EMBL" id="MCW7515863.1"/>
    </source>
</evidence>
<protein>
    <recommendedName>
        <fullName evidence="3">Peptidase M1 membrane alanine aminopeptidase domain-containing protein</fullName>
    </recommendedName>
</protein>
<name>A0AAW5VC50_9LEPT</name>
<dbReference type="RefSeq" id="WP_265356166.1">
    <property type="nucleotide sequence ID" value="NZ_JAMQPS010000003.1"/>
</dbReference>
<proteinExistence type="predicted"/>